<sequence>MSSYDIACHMHSNWRVGSARSRDDLRCLFNKTHAISVGERYGDHAVEENVGKTRKQAVGRCSVCGLCHHVERCIFNHRKVRSHTEPNREDFKTAQGLLVMERLAGSSDENIGAGTMNG</sequence>
<organism evidence="1 2">
    <name type="scientific">Trichonephila clavipes</name>
    <name type="common">Golden silk orbweaver</name>
    <name type="synonym">Nephila clavipes</name>
    <dbReference type="NCBI Taxonomy" id="2585209"/>
    <lineage>
        <taxon>Eukaryota</taxon>
        <taxon>Metazoa</taxon>
        <taxon>Ecdysozoa</taxon>
        <taxon>Arthropoda</taxon>
        <taxon>Chelicerata</taxon>
        <taxon>Arachnida</taxon>
        <taxon>Araneae</taxon>
        <taxon>Araneomorphae</taxon>
        <taxon>Entelegynae</taxon>
        <taxon>Araneoidea</taxon>
        <taxon>Nephilidae</taxon>
        <taxon>Trichonephila</taxon>
    </lineage>
</organism>
<gene>
    <name evidence="1" type="ORF">TNCV_752151</name>
</gene>
<dbReference type="EMBL" id="BMAU01021397">
    <property type="protein sequence ID" value="GFY31252.1"/>
    <property type="molecule type" value="Genomic_DNA"/>
</dbReference>
<reference evidence="1" key="1">
    <citation type="submission" date="2020-08" db="EMBL/GenBank/DDBJ databases">
        <title>Multicomponent nature underlies the extraordinary mechanical properties of spider dragline silk.</title>
        <authorList>
            <person name="Kono N."/>
            <person name="Nakamura H."/>
            <person name="Mori M."/>
            <person name="Yoshida Y."/>
            <person name="Ohtoshi R."/>
            <person name="Malay A.D."/>
            <person name="Moran D.A.P."/>
            <person name="Tomita M."/>
            <person name="Numata K."/>
            <person name="Arakawa K."/>
        </authorList>
    </citation>
    <scope>NUCLEOTIDE SEQUENCE</scope>
</reference>
<keyword evidence="2" id="KW-1185">Reference proteome</keyword>
<name>A0A8X6WA78_TRICX</name>
<accession>A0A8X6WA78</accession>
<protein>
    <submittedName>
        <fullName evidence="1">Uncharacterized protein</fullName>
    </submittedName>
</protein>
<proteinExistence type="predicted"/>
<comment type="caution">
    <text evidence="1">The sequence shown here is derived from an EMBL/GenBank/DDBJ whole genome shotgun (WGS) entry which is preliminary data.</text>
</comment>
<evidence type="ECO:0000313" key="2">
    <source>
        <dbReference type="Proteomes" id="UP000887159"/>
    </source>
</evidence>
<dbReference type="AlphaFoldDB" id="A0A8X6WA78"/>
<dbReference type="Proteomes" id="UP000887159">
    <property type="component" value="Unassembled WGS sequence"/>
</dbReference>
<evidence type="ECO:0000313" key="1">
    <source>
        <dbReference type="EMBL" id="GFY31252.1"/>
    </source>
</evidence>